<evidence type="ECO:0000313" key="4">
    <source>
        <dbReference type="EMBL" id="CAF3607173.1"/>
    </source>
</evidence>
<dbReference type="GO" id="GO:0099604">
    <property type="term" value="F:ligand-gated calcium channel activity"/>
    <property type="evidence" value="ECO:0007669"/>
    <property type="project" value="TreeGrafter"/>
</dbReference>
<comment type="caution">
    <text evidence="3">The sequence shown here is derived from an EMBL/GenBank/DDBJ whole genome shotgun (WGS) entry which is preliminary data.</text>
</comment>
<evidence type="ECO:0000259" key="1">
    <source>
        <dbReference type="Pfam" id="PF18139"/>
    </source>
</evidence>
<dbReference type="EMBL" id="CAJOBB010000199">
    <property type="protein sequence ID" value="CAF3607173.1"/>
    <property type="molecule type" value="Genomic_DNA"/>
</dbReference>
<dbReference type="EMBL" id="CAJOAY010000305">
    <property type="protein sequence ID" value="CAF3624211.1"/>
    <property type="molecule type" value="Genomic_DNA"/>
</dbReference>
<gene>
    <name evidence="3" type="ORF">IZO911_LOCUS31780</name>
    <name evidence="4" type="ORF">KXQ929_LOCUS5447</name>
    <name evidence="5" type="ORF">OKA104_LOCUS7784</name>
    <name evidence="2" type="ORF">VCS650_LOCUS8288</name>
</gene>
<proteinExistence type="predicted"/>
<name>A0A815AME0_9BILA</name>
<dbReference type="OrthoDB" id="10127741at2759"/>
<dbReference type="InterPro" id="IPR050927">
    <property type="entry name" value="TRPM"/>
</dbReference>
<sequence>MIGDAISTLNVKLEKEVLRGISDAAMASDAWIITNGYKEETTSELIGEIVYKSRVKNTELNFSAIAVSKWGNIRDREKLYGSGNQVSEHDALPPGRYTLEPNHTHYICFDDGTYNSTDSGTFASKLARAISDKARVPLVTIVAGGNLYALKSIWDDLINQVSVVIINVSVKDTSKATRNRIDEDIGRDERSSNDKNDINMIMLEYSFTLPKSGGVSGPTKLTLREILRPFGKQRLDIHNDLLKLYVAIRKEEYKTAGKKMPLGELLDLNEKQSLAKYIFWFATCLTSPLRDNIHIFDFNISTSLQTTIYVASVQGKSE</sequence>
<dbReference type="GO" id="GO:0005886">
    <property type="term" value="C:plasma membrane"/>
    <property type="evidence" value="ECO:0007669"/>
    <property type="project" value="TreeGrafter"/>
</dbReference>
<evidence type="ECO:0000313" key="2">
    <source>
        <dbReference type="EMBL" id="CAF0881815.1"/>
    </source>
</evidence>
<protein>
    <recommendedName>
        <fullName evidence="1">TRPM SLOG domain-containing protein</fullName>
    </recommendedName>
</protein>
<evidence type="ECO:0000313" key="3">
    <source>
        <dbReference type="EMBL" id="CAF1258999.1"/>
    </source>
</evidence>
<feature type="domain" description="TRPM SLOG" evidence="1">
    <location>
        <begin position="8"/>
        <end position="169"/>
    </location>
</feature>
<dbReference type="Proteomes" id="UP000663881">
    <property type="component" value="Unassembled WGS sequence"/>
</dbReference>
<accession>A0A815AME0</accession>
<evidence type="ECO:0000313" key="5">
    <source>
        <dbReference type="EMBL" id="CAF3624211.1"/>
    </source>
</evidence>
<dbReference type="AlphaFoldDB" id="A0A815AME0"/>
<dbReference type="EMBL" id="CAJNON010000055">
    <property type="protein sequence ID" value="CAF0881815.1"/>
    <property type="molecule type" value="Genomic_DNA"/>
</dbReference>
<dbReference type="PANTHER" id="PTHR13800">
    <property type="entry name" value="TRANSIENT RECEPTOR POTENTIAL CATION CHANNEL, SUBFAMILY M, MEMBER 6"/>
    <property type="match status" value="1"/>
</dbReference>
<dbReference type="EMBL" id="CAJNOE010000531">
    <property type="protein sequence ID" value="CAF1258999.1"/>
    <property type="molecule type" value="Genomic_DNA"/>
</dbReference>
<dbReference type="Proteomes" id="UP000663860">
    <property type="component" value="Unassembled WGS sequence"/>
</dbReference>
<dbReference type="Proteomes" id="UP000663891">
    <property type="component" value="Unassembled WGS sequence"/>
</dbReference>
<dbReference type="Pfam" id="PF18139">
    <property type="entry name" value="LSDAT_euk"/>
    <property type="match status" value="1"/>
</dbReference>
<evidence type="ECO:0000313" key="6">
    <source>
        <dbReference type="Proteomes" id="UP000663860"/>
    </source>
</evidence>
<dbReference type="InterPro" id="IPR041491">
    <property type="entry name" value="TRPM_SLOG"/>
</dbReference>
<dbReference type="PANTHER" id="PTHR13800:SF12">
    <property type="entry name" value="TRANSIENT RECEPTOR POTENTIAL CATION CHANNEL SUBFAMILY M MEMBER-LIKE 2"/>
    <property type="match status" value="1"/>
</dbReference>
<organism evidence="3 6">
    <name type="scientific">Adineta steineri</name>
    <dbReference type="NCBI Taxonomy" id="433720"/>
    <lineage>
        <taxon>Eukaryota</taxon>
        <taxon>Metazoa</taxon>
        <taxon>Spiralia</taxon>
        <taxon>Gnathifera</taxon>
        <taxon>Rotifera</taxon>
        <taxon>Eurotatoria</taxon>
        <taxon>Bdelloidea</taxon>
        <taxon>Adinetida</taxon>
        <taxon>Adinetidae</taxon>
        <taxon>Adineta</taxon>
    </lineage>
</organism>
<reference evidence="3" key="1">
    <citation type="submission" date="2021-02" db="EMBL/GenBank/DDBJ databases">
        <authorList>
            <person name="Nowell W R."/>
        </authorList>
    </citation>
    <scope>NUCLEOTIDE SEQUENCE</scope>
</reference>
<dbReference type="Proteomes" id="UP000663868">
    <property type="component" value="Unassembled WGS sequence"/>
</dbReference>